<feature type="compositionally biased region" description="Low complexity" evidence="1">
    <location>
        <begin position="460"/>
        <end position="471"/>
    </location>
</feature>
<protein>
    <submittedName>
        <fullName evidence="2">Uncharacterized protein</fullName>
    </submittedName>
</protein>
<name>A0AAI8Z1N3_9PEZI</name>
<sequence length="648" mass="69496">MCWQGYAHFKCGHTTLHEDTCEYADQFDLPLWQKIQCPYYDSASRRPDLECGIGKFYCAYTHDGAYLDDIFRQNKHVDERIAYVENVLAKEINPKYEEIGRRALRGCGGDKALAYQRIVSDPQALGAITVRKEAMRQRDMLMGRKKTGEDTLNYARQFWLLHSHTAVMAGTPVAKPPLPPNLRRFPNPVNSQGAAQPAARPPAFPQAPQFKPPAGIIGLLSGGNASNPGAVPSLQQPALSVSAGTKRSHVEEQSSIPEVAAFTKQQRSSKKMKEEDAGPESTATVRRSTRATKKKINYAEDAGSEDFSSPIRPTSPIKSDASAFSPTKSDASASYVPSAVRNSVKDRVPPARATRGRSSLGAMIKDWSMTSAGTPNPGVPDSRLGTPETVILPMDDRREDAPINKSAPVASREANRPGTWLVNTANADPTLSPGVLSDPSQLAYGVPRGPNLPPNFTSGPPTQQPLMQPPLNFNNYPNAIPMNLSHGPATPLLRSGSAVGMRSNLGASPLVQYETPSGAEDPTKRQVPAPSPALRLSLPGEGGPQLGVEMNASTPSKLRKDSVMAPTTPPGEQQSAPQAVPSDSADPAFTLGNVEPSQSQPETSSKLPPPPPPHPEPGDLFGAFISEELFNELSSDIDWTALAGDGSD</sequence>
<feature type="region of interest" description="Disordered" evidence="1">
    <location>
        <begin position="186"/>
        <end position="331"/>
    </location>
</feature>
<evidence type="ECO:0000256" key="1">
    <source>
        <dbReference type="SAM" id="MobiDB-lite"/>
    </source>
</evidence>
<comment type="caution">
    <text evidence="2">The sequence shown here is derived from an EMBL/GenBank/DDBJ whole genome shotgun (WGS) entry which is preliminary data.</text>
</comment>
<feature type="compositionally biased region" description="Polar residues" evidence="1">
    <location>
        <begin position="595"/>
        <end position="606"/>
    </location>
</feature>
<organism evidence="2 3">
    <name type="scientific">Lecanosticta acicola</name>
    <dbReference type="NCBI Taxonomy" id="111012"/>
    <lineage>
        <taxon>Eukaryota</taxon>
        <taxon>Fungi</taxon>
        <taxon>Dikarya</taxon>
        <taxon>Ascomycota</taxon>
        <taxon>Pezizomycotina</taxon>
        <taxon>Dothideomycetes</taxon>
        <taxon>Dothideomycetidae</taxon>
        <taxon>Mycosphaerellales</taxon>
        <taxon>Mycosphaerellaceae</taxon>
        <taxon>Lecanosticta</taxon>
    </lineage>
</organism>
<feature type="region of interest" description="Disordered" evidence="1">
    <location>
        <begin position="511"/>
        <end position="621"/>
    </location>
</feature>
<accession>A0AAI8Z1N3</accession>
<feature type="compositionally biased region" description="Polar residues" evidence="1">
    <location>
        <begin position="223"/>
        <end position="245"/>
    </location>
</feature>
<keyword evidence="3" id="KW-1185">Reference proteome</keyword>
<dbReference type="EMBL" id="CAVMBE010000040">
    <property type="protein sequence ID" value="CAK4030797.1"/>
    <property type="molecule type" value="Genomic_DNA"/>
</dbReference>
<feature type="compositionally biased region" description="Basic residues" evidence="1">
    <location>
        <begin position="287"/>
        <end position="296"/>
    </location>
</feature>
<evidence type="ECO:0000313" key="2">
    <source>
        <dbReference type="EMBL" id="CAK4030797.1"/>
    </source>
</evidence>
<dbReference type="Proteomes" id="UP001296104">
    <property type="component" value="Unassembled WGS sequence"/>
</dbReference>
<evidence type="ECO:0000313" key="3">
    <source>
        <dbReference type="Proteomes" id="UP001296104"/>
    </source>
</evidence>
<feature type="compositionally biased region" description="Low complexity" evidence="1">
    <location>
        <begin position="186"/>
        <end position="198"/>
    </location>
</feature>
<proteinExistence type="predicted"/>
<feature type="region of interest" description="Disordered" evidence="1">
    <location>
        <begin position="453"/>
        <end position="474"/>
    </location>
</feature>
<reference evidence="2" key="1">
    <citation type="submission" date="2023-11" db="EMBL/GenBank/DDBJ databases">
        <authorList>
            <person name="Alioto T."/>
            <person name="Alioto T."/>
            <person name="Gomez Garrido J."/>
        </authorList>
    </citation>
    <scope>NUCLEOTIDE SEQUENCE</scope>
</reference>
<feature type="compositionally biased region" description="Polar residues" evidence="1">
    <location>
        <begin position="322"/>
        <end position="331"/>
    </location>
</feature>
<dbReference type="AlphaFoldDB" id="A0AAI8Z1N3"/>
<gene>
    <name evidence="2" type="ORF">LECACI_7A005955</name>
</gene>